<reference evidence="3 4" key="1">
    <citation type="submission" date="2016-05" db="EMBL/GenBank/DDBJ databases">
        <title>A degradative enzymes factory behind the ericoid mycorrhizal symbiosis.</title>
        <authorList>
            <consortium name="DOE Joint Genome Institute"/>
            <person name="Martino E."/>
            <person name="Morin E."/>
            <person name="Grelet G."/>
            <person name="Kuo A."/>
            <person name="Kohler A."/>
            <person name="Daghino S."/>
            <person name="Barry K."/>
            <person name="Choi C."/>
            <person name="Cichocki N."/>
            <person name="Clum A."/>
            <person name="Copeland A."/>
            <person name="Hainaut M."/>
            <person name="Haridas S."/>
            <person name="Labutti K."/>
            <person name="Lindquist E."/>
            <person name="Lipzen A."/>
            <person name="Khouja H.-R."/>
            <person name="Murat C."/>
            <person name="Ohm R."/>
            <person name="Olson A."/>
            <person name="Spatafora J."/>
            <person name="Veneault-Fourrey C."/>
            <person name="Henrissat B."/>
            <person name="Grigoriev I."/>
            <person name="Martin F."/>
            <person name="Perotto S."/>
        </authorList>
    </citation>
    <scope>NUCLEOTIDE SEQUENCE [LARGE SCALE GENOMIC DNA]</scope>
    <source>
        <strain evidence="3 4">UAMH 7357</strain>
    </source>
</reference>
<keyword evidence="4" id="KW-1185">Reference proteome</keyword>
<feature type="compositionally biased region" description="Acidic residues" evidence="1">
    <location>
        <begin position="21"/>
        <end position="34"/>
    </location>
</feature>
<feature type="region of interest" description="Disordered" evidence="1">
    <location>
        <begin position="114"/>
        <end position="152"/>
    </location>
</feature>
<protein>
    <submittedName>
        <fullName evidence="3">Uncharacterized protein</fullName>
    </submittedName>
</protein>
<gene>
    <name evidence="3" type="ORF">NA56DRAFT_688304</name>
</gene>
<keyword evidence="2" id="KW-0812">Transmembrane</keyword>
<dbReference type="Proteomes" id="UP000235672">
    <property type="component" value="Unassembled WGS sequence"/>
</dbReference>
<accession>A0A2J6Q7E8</accession>
<dbReference type="EMBL" id="KZ613478">
    <property type="protein sequence ID" value="PMD22171.1"/>
    <property type="molecule type" value="Genomic_DNA"/>
</dbReference>
<evidence type="ECO:0000256" key="1">
    <source>
        <dbReference type="SAM" id="MobiDB-lite"/>
    </source>
</evidence>
<evidence type="ECO:0000313" key="4">
    <source>
        <dbReference type="Proteomes" id="UP000235672"/>
    </source>
</evidence>
<name>A0A2J6Q7E8_9HELO</name>
<evidence type="ECO:0000256" key="2">
    <source>
        <dbReference type="SAM" id="Phobius"/>
    </source>
</evidence>
<feature type="region of interest" description="Disordered" evidence="1">
    <location>
        <begin position="12"/>
        <end position="60"/>
    </location>
</feature>
<organism evidence="3 4">
    <name type="scientific">Hyaloscypha hepaticicola</name>
    <dbReference type="NCBI Taxonomy" id="2082293"/>
    <lineage>
        <taxon>Eukaryota</taxon>
        <taxon>Fungi</taxon>
        <taxon>Dikarya</taxon>
        <taxon>Ascomycota</taxon>
        <taxon>Pezizomycotina</taxon>
        <taxon>Leotiomycetes</taxon>
        <taxon>Helotiales</taxon>
        <taxon>Hyaloscyphaceae</taxon>
        <taxon>Hyaloscypha</taxon>
    </lineage>
</organism>
<feature type="compositionally biased region" description="Polar residues" evidence="1">
    <location>
        <begin position="114"/>
        <end position="137"/>
    </location>
</feature>
<keyword evidence="2" id="KW-0472">Membrane</keyword>
<dbReference type="OrthoDB" id="3561957at2759"/>
<proteinExistence type="predicted"/>
<keyword evidence="2" id="KW-1133">Transmembrane helix</keyword>
<sequence>MSSNEVLWERDLDWYSHLEQRDDEDDYEKNDDESTTSTTQTKTSTSSKKTSAILTTSVSSVSSQPTSLANAITSSSSTSSQATTIATMTPIISTTSASVKSTFLTSIIPTPTSISATQQGKGNASTASSNVAPTATAVTEDLSPPRSKTPDKTTINIAVGVGAITLLICALFIFIFRNPIRSFFKNRKTSRSDATRSIWRGQSMATTAPASDVTRQIDIPPRNMKHQSDLVPPLTPNPYNPGERIVSVNTVMRQERLGLVRNLPPSRDLDIEVTREFEQTIMNRDNIGMAQGSDFLNEKGRFEAQASAGAWEDAEIAGKRNSVADSEASVRRWRTPVSWVRDQSRRGWGRLSG</sequence>
<feature type="transmembrane region" description="Helical" evidence="2">
    <location>
        <begin position="155"/>
        <end position="176"/>
    </location>
</feature>
<evidence type="ECO:0000313" key="3">
    <source>
        <dbReference type="EMBL" id="PMD22171.1"/>
    </source>
</evidence>
<feature type="compositionally biased region" description="Low complexity" evidence="1">
    <location>
        <begin position="35"/>
        <end position="60"/>
    </location>
</feature>
<dbReference type="AlphaFoldDB" id="A0A2J6Q7E8"/>